<sequence length="477" mass="53115">MALNTWISPFLIQCFVTAGVSINMSGMGMVMGFTAVLLPQLRSPDSPLQVDDSSGSWIAAVPGFGIIVGNFIIPSIMSKYGRKIANFVSVVSCIIGWVCIVLSKSVNVMIVARFLQGVQIGMMTTLGPVLIGEYTSPKSRGMFLMTISVTISIGVFVIHTMGIYVNWQVSAYVCIGIAVVDMIIVILSPESPSWLAEQGRHEESKNVFRYLRGDKEEDELEKIIAASIVNKKQKEDNIAHDNFGIKMKNRIRYMKETVQKREFYLPVLIMLHVFTIVHWSGINMLTSYINELTDNVMGSQSNFDVIVITLDILRILSNMIGLVLVKKVRRRLLIFITIGINLATLLLIAGYTFAKQKDILPYDNPYIGMFVIYLHMFSIATGALPMAYVLAGEIFPLQYKGLCGGISTFTMSMNLFINTKTITILCNTIGFSGTYLLYSGVVAYCLTMVGILLPETKDRTLLEIEEEFRGKRIIVNC</sequence>
<dbReference type="InterPro" id="IPR005829">
    <property type="entry name" value="Sugar_transporter_CS"/>
</dbReference>
<dbReference type="Proteomes" id="UP001652740">
    <property type="component" value="Unplaced"/>
</dbReference>
<feature type="transmembrane region" description="Helical" evidence="6">
    <location>
        <begin position="305"/>
        <end position="325"/>
    </location>
</feature>
<evidence type="ECO:0000259" key="7">
    <source>
        <dbReference type="PROSITE" id="PS50850"/>
    </source>
</evidence>
<comment type="subcellular location">
    <subcellularLocation>
        <location evidence="1">Membrane</location>
        <topology evidence="1">Multi-pass membrane protein</topology>
    </subcellularLocation>
</comment>
<evidence type="ECO:0000256" key="1">
    <source>
        <dbReference type="ARBA" id="ARBA00004141"/>
    </source>
</evidence>
<feature type="transmembrane region" description="Helical" evidence="6">
    <location>
        <begin position="366"/>
        <end position="390"/>
    </location>
</feature>
<feature type="transmembrane region" description="Helical" evidence="6">
    <location>
        <begin position="429"/>
        <end position="453"/>
    </location>
</feature>
<dbReference type="InterPro" id="IPR003663">
    <property type="entry name" value="Sugar/inositol_transpt"/>
</dbReference>
<accession>A0ABM3MP53</accession>
<dbReference type="InterPro" id="IPR050549">
    <property type="entry name" value="MFS_Trehalose_Transporter"/>
</dbReference>
<proteinExistence type="predicted"/>
<evidence type="ECO:0000256" key="4">
    <source>
        <dbReference type="ARBA" id="ARBA00023136"/>
    </source>
</evidence>
<keyword evidence="5" id="KW-0325">Glycoprotein</keyword>
<dbReference type="PANTHER" id="PTHR48021">
    <property type="match status" value="1"/>
</dbReference>
<feature type="domain" description="Major facilitator superfamily (MFS) profile" evidence="7">
    <location>
        <begin position="14"/>
        <end position="457"/>
    </location>
</feature>
<dbReference type="Gene3D" id="1.20.1250.20">
    <property type="entry name" value="MFS general substrate transporter like domains"/>
    <property type="match status" value="1"/>
</dbReference>
<name>A0ABM3MP53_GALME</name>
<protein>
    <submittedName>
        <fullName evidence="9">Facilitated trehalose transporter Tret1-like</fullName>
    </submittedName>
</protein>
<evidence type="ECO:0000256" key="3">
    <source>
        <dbReference type="ARBA" id="ARBA00022989"/>
    </source>
</evidence>
<evidence type="ECO:0000313" key="8">
    <source>
        <dbReference type="Proteomes" id="UP001652740"/>
    </source>
</evidence>
<feature type="transmembrane region" description="Helical" evidence="6">
    <location>
        <begin position="57"/>
        <end position="77"/>
    </location>
</feature>
<dbReference type="SUPFAM" id="SSF103473">
    <property type="entry name" value="MFS general substrate transporter"/>
    <property type="match status" value="1"/>
</dbReference>
<gene>
    <name evidence="9" type="primary">LOC113509976</name>
</gene>
<feature type="transmembrane region" description="Helical" evidence="6">
    <location>
        <begin position="109"/>
        <end position="131"/>
    </location>
</feature>
<dbReference type="PROSITE" id="PS50850">
    <property type="entry name" value="MFS"/>
    <property type="match status" value="1"/>
</dbReference>
<keyword evidence="2 6" id="KW-0812">Transmembrane</keyword>
<feature type="transmembrane region" description="Helical" evidence="6">
    <location>
        <begin position="143"/>
        <end position="163"/>
    </location>
</feature>
<organism evidence="8 9">
    <name type="scientific">Galleria mellonella</name>
    <name type="common">Greater wax moth</name>
    <dbReference type="NCBI Taxonomy" id="7137"/>
    <lineage>
        <taxon>Eukaryota</taxon>
        <taxon>Metazoa</taxon>
        <taxon>Ecdysozoa</taxon>
        <taxon>Arthropoda</taxon>
        <taxon>Hexapoda</taxon>
        <taxon>Insecta</taxon>
        <taxon>Pterygota</taxon>
        <taxon>Neoptera</taxon>
        <taxon>Endopterygota</taxon>
        <taxon>Lepidoptera</taxon>
        <taxon>Glossata</taxon>
        <taxon>Ditrysia</taxon>
        <taxon>Pyraloidea</taxon>
        <taxon>Pyralidae</taxon>
        <taxon>Galleriinae</taxon>
        <taxon>Galleria</taxon>
    </lineage>
</organism>
<evidence type="ECO:0000256" key="2">
    <source>
        <dbReference type="ARBA" id="ARBA00022692"/>
    </source>
</evidence>
<dbReference type="RefSeq" id="XP_052752918.1">
    <property type="nucleotide sequence ID" value="XM_052896958.1"/>
</dbReference>
<feature type="transmembrane region" description="Helical" evidence="6">
    <location>
        <begin position="263"/>
        <end position="285"/>
    </location>
</feature>
<keyword evidence="3 6" id="KW-1133">Transmembrane helix</keyword>
<dbReference type="PROSITE" id="PS00217">
    <property type="entry name" value="SUGAR_TRANSPORT_2"/>
    <property type="match status" value="1"/>
</dbReference>
<feature type="transmembrane region" description="Helical" evidence="6">
    <location>
        <begin position="84"/>
        <end position="103"/>
    </location>
</feature>
<evidence type="ECO:0000256" key="6">
    <source>
        <dbReference type="SAM" id="Phobius"/>
    </source>
</evidence>
<dbReference type="PRINTS" id="PR00171">
    <property type="entry name" value="SUGRTRNSPORT"/>
</dbReference>
<reference evidence="9" key="1">
    <citation type="submission" date="2025-08" db="UniProtKB">
        <authorList>
            <consortium name="RefSeq"/>
        </authorList>
    </citation>
    <scope>IDENTIFICATION</scope>
    <source>
        <tissue evidence="9">Whole larvae</tissue>
    </source>
</reference>
<dbReference type="GeneID" id="113509976"/>
<dbReference type="InterPro" id="IPR005828">
    <property type="entry name" value="MFS_sugar_transport-like"/>
</dbReference>
<dbReference type="InterPro" id="IPR036259">
    <property type="entry name" value="MFS_trans_sf"/>
</dbReference>
<feature type="transmembrane region" description="Helical" evidence="6">
    <location>
        <begin position="12"/>
        <end position="37"/>
    </location>
</feature>
<feature type="transmembrane region" description="Helical" evidence="6">
    <location>
        <begin position="332"/>
        <end position="354"/>
    </location>
</feature>
<dbReference type="PANTHER" id="PTHR48021:SF68">
    <property type="entry name" value="MAJOR FACILITATOR SUPERFAMILY (MFS) PROFILE DOMAIN-CONTAINING PROTEIN"/>
    <property type="match status" value="1"/>
</dbReference>
<feature type="transmembrane region" description="Helical" evidence="6">
    <location>
        <begin position="169"/>
        <end position="187"/>
    </location>
</feature>
<evidence type="ECO:0000313" key="9">
    <source>
        <dbReference type="RefSeq" id="XP_052752918.1"/>
    </source>
</evidence>
<dbReference type="Pfam" id="PF00083">
    <property type="entry name" value="Sugar_tr"/>
    <property type="match status" value="1"/>
</dbReference>
<dbReference type="InterPro" id="IPR020846">
    <property type="entry name" value="MFS_dom"/>
</dbReference>
<keyword evidence="4 6" id="KW-0472">Membrane</keyword>
<evidence type="ECO:0000256" key="5">
    <source>
        <dbReference type="ARBA" id="ARBA00023180"/>
    </source>
</evidence>
<keyword evidence="8" id="KW-1185">Reference proteome</keyword>